<feature type="region of interest" description="Disordered" evidence="11">
    <location>
        <begin position="899"/>
        <end position="936"/>
    </location>
</feature>
<dbReference type="InterPro" id="IPR024571">
    <property type="entry name" value="ERAP1-like_C_dom"/>
</dbReference>
<dbReference type="GO" id="GO:0008270">
    <property type="term" value="F:zinc ion binding"/>
    <property type="evidence" value="ECO:0007669"/>
    <property type="project" value="InterPro"/>
</dbReference>
<dbReference type="InterPro" id="IPR042097">
    <property type="entry name" value="Aminopeptidase_N-like_N_sf"/>
</dbReference>
<name>A0A4V5NCW1_9PEZI</name>
<protein>
    <submittedName>
        <fullName evidence="15">Uncharacterized protein</fullName>
    </submittedName>
</protein>
<proteinExistence type="inferred from homology"/>
<dbReference type="FunFam" id="1.10.390.10:FF:000001">
    <property type="entry name" value="Aminopeptidase"/>
    <property type="match status" value="1"/>
</dbReference>
<dbReference type="Pfam" id="PF01433">
    <property type="entry name" value="Peptidase_M1"/>
    <property type="match status" value="1"/>
</dbReference>
<dbReference type="InterPro" id="IPR011047">
    <property type="entry name" value="Quinoprotein_ADH-like_sf"/>
</dbReference>
<feature type="non-terminal residue" evidence="15">
    <location>
        <position position="1515"/>
    </location>
</feature>
<feature type="binding site" evidence="9">
    <location>
        <position position="325"/>
    </location>
    <ligand>
        <name>Zn(2+)</name>
        <dbReference type="ChEBI" id="CHEBI:29105"/>
        <note>catalytic</note>
    </ligand>
</feature>
<gene>
    <name evidence="15" type="ORF">B0A55_12050</name>
</gene>
<feature type="compositionally biased region" description="Polar residues" evidence="11">
    <location>
        <begin position="1178"/>
        <end position="1197"/>
    </location>
</feature>
<evidence type="ECO:0000256" key="2">
    <source>
        <dbReference type="ARBA" id="ARBA00022438"/>
    </source>
</evidence>
<feature type="active site" description="Proton acceptor" evidence="8">
    <location>
        <position position="326"/>
    </location>
</feature>
<evidence type="ECO:0000256" key="3">
    <source>
        <dbReference type="ARBA" id="ARBA00022670"/>
    </source>
</evidence>
<comment type="cofactor">
    <cofactor evidence="9">
        <name>Zn(2+)</name>
        <dbReference type="ChEBI" id="CHEBI:29105"/>
    </cofactor>
    <text evidence="9">Binds 1 zinc ion per subunit.</text>
</comment>
<dbReference type="FunFam" id="2.60.40.1730:FF:000002">
    <property type="entry name" value="Aminopeptidase"/>
    <property type="match status" value="1"/>
</dbReference>
<feature type="binding site" evidence="9">
    <location>
        <position position="348"/>
    </location>
    <ligand>
        <name>Zn(2+)</name>
        <dbReference type="ChEBI" id="CHEBI:29105"/>
        <note>catalytic</note>
    </ligand>
</feature>
<dbReference type="InterPro" id="IPR050344">
    <property type="entry name" value="Peptidase_M1_aminopeptidases"/>
</dbReference>
<dbReference type="GO" id="GO:0006508">
    <property type="term" value="P:proteolysis"/>
    <property type="evidence" value="ECO:0007669"/>
    <property type="project" value="UniProtKB-KW"/>
</dbReference>
<dbReference type="InterPro" id="IPR045357">
    <property type="entry name" value="Aminopeptidase_N-like_N"/>
</dbReference>
<dbReference type="PANTHER" id="PTHR11533">
    <property type="entry name" value="PROTEASE M1 ZINC METALLOPROTEASE"/>
    <property type="match status" value="1"/>
</dbReference>
<feature type="domain" description="ERAP1-like C-terminal" evidence="13">
    <location>
        <begin position="544"/>
        <end position="858"/>
    </location>
</feature>
<dbReference type="GO" id="GO:0043171">
    <property type="term" value="P:peptide catabolic process"/>
    <property type="evidence" value="ECO:0007669"/>
    <property type="project" value="TreeGrafter"/>
</dbReference>
<feature type="compositionally biased region" description="Polar residues" evidence="11">
    <location>
        <begin position="1036"/>
        <end position="1046"/>
    </location>
</feature>
<dbReference type="InterPro" id="IPR027268">
    <property type="entry name" value="Peptidase_M4/M1_CTD_sf"/>
</dbReference>
<dbReference type="Proteomes" id="UP000309340">
    <property type="component" value="Unassembled WGS sequence"/>
</dbReference>
<keyword evidence="7" id="KW-0482">Metalloprotease</keyword>
<comment type="caution">
    <text evidence="15">The sequence shown here is derived from an EMBL/GenBank/DDBJ whole genome shotgun (WGS) entry which is preliminary data.</text>
</comment>
<dbReference type="CDD" id="cd09601">
    <property type="entry name" value="M1_APN-Q_like"/>
    <property type="match status" value="1"/>
</dbReference>
<evidence type="ECO:0000259" key="14">
    <source>
        <dbReference type="Pfam" id="PF17900"/>
    </source>
</evidence>
<dbReference type="EMBL" id="NAJQ01001316">
    <property type="protein sequence ID" value="TKA60899.1"/>
    <property type="molecule type" value="Genomic_DNA"/>
</dbReference>
<dbReference type="Pfam" id="PF17900">
    <property type="entry name" value="Peptidase_M1_N"/>
    <property type="match status" value="1"/>
</dbReference>
<keyword evidence="5" id="KW-0378">Hydrolase</keyword>
<dbReference type="PRINTS" id="PR00756">
    <property type="entry name" value="ALADIPTASE"/>
</dbReference>
<keyword evidence="4 9" id="KW-0479">Metal-binding</keyword>
<feature type="compositionally biased region" description="Basic and acidic residues" evidence="11">
    <location>
        <begin position="994"/>
        <end position="1031"/>
    </location>
</feature>
<reference evidence="15 16" key="1">
    <citation type="submission" date="2017-03" db="EMBL/GenBank/DDBJ databases">
        <title>Genomes of endolithic fungi from Antarctica.</title>
        <authorList>
            <person name="Coleine C."/>
            <person name="Masonjones S."/>
            <person name="Stajich J.E."/>
        </authorList>
    </citation>
    <scope>NUCLEOTIDE SEQUENCE [LARGE SCALE GENOMIC DNA]</scope>
    <source>
        <strain evidence="15 16">CCFEE 5184</strain>
    </source>
</reference>
<dbReference type="GO" id="GO:0005737">
    <property type="term" value="C:cytoplasm"/>
    <property type="evidence" value="ECO:0007669"/>
    <property type="project" value="TreeGrafter"/>
</dbReference>
<dbReference type="OrthoDB" id="10031169at2759"/>
<evidence type="ECO:0000313" key="16">
    <source>
        <dbReference type="Proteomes" id="UP000309340"/>
    </source>
</evidence>
<dbReference type="InterPro" id="IPR014782">
    <property type="entry name" value="Peptidase_M1_dom"/>
</dbReference>
<evidence type="ECO:0000313" key="15">
    <source>
        <dbReference type="EMBL" id="TKA60899.1"/>
    </source>
</evidence>
<feature type="binding site" evidence="9">
    <location>
        <position position="329"/>
    </location>
    <ligand>
        <name>Zn(2+)</name>
        <dbReference type="ChEBI" id="CHEBI:29105"/>
        <note>catalytic</note>
    </ligand>
</feature>
<dbReference type="STRING" id="329884.A0A4V5NCW1"/>
<keyword evidence="3" id="KW-0645">Protease</keyword>
<feature type="domain" description="Aminopeptidase N-like N-terminal" evidence="14">
    <location>
        <begin position="29"/>
        <end position="213"/>
    </location>
</feature>
<sequence>MASDRDILPSDVKPSNYALSIFDLQAGEPWTYQGTVAIDLEVKRSTKSVTLNTLQLKVHSAEVFSEAGKTASSVKASDISYDEKNQRCTLTFDQSIPETPKAVLSISFEGIMNGDMAGFYRSKYKPTEAPSEGVARDDKNHYMFSTQFESSDARRAFPCFDEPNLKASFDFDIEIPDDLVALSNMPEKEVKKSKKDGHKIVSFEHAPPMSTYLLAWAFGDFEYIEDFTRRKYNGKTLPVRVYTTRGLKDQGKLALESAHQVVDYFSKVFRIDYPLPKVDLLAVHEFSHGAMENWGLITYRTTAVLFDEAVSDQKYRNRVVYVVAHELAHQWFGNLVTMDWWNELWLNEGFATWVGWYAVDHLHPDWNVWGQFVTEGMQMAFQLDSLRTSHPIEVPVRNALEVGQIFDHISYLKGSSVIRMLAAHLGVETFLKGVGDYLQAHTYGNARTSDLWDALSKASGQDVTAFMDPWIRKIGFPVVTVAEEPGQISVKQSRFLTAGEVKPEEDETVWWIPIGLKTGPEATDAKREPLTVKEDTYRDINTSFYKLNADQTGFYRTNLPPQRLVELSKSLDKLSVTDKIGLAGDAAAMAIAGEGTTAAVLSFMEGFATETNYLVWSEVLSSLAKIRSTFSSDAQVSDGLRNFILKLVTAATDKVGWSFGPHDDYLTGQLRALLIATAGLMGHESTVAEAQKEFKAYLTGDKKAIHPSLRSAVYKIAVKNGGAEAYKAVQNEFVTTTAVDGKELALMCMGQVQSQELATDYLSWAFSGNVAIQDVHSVGGSLGNNSKVRDAVWAFVKENFAMLHEKLGGNMVVLERFLRVSLQKFASFEVERDIEAFFKDKDNAGYDRGLAVVSDTVKGNARYRERDMELASECAAMAPEVIDLVFDDSEDDVVGRKDASATLRSFGPRKQKNSHDSHDASRDRVQAFSGAQSSHHRWTLPAAGAQVSPLPLERQSNGVTHINRASVTTNSKVSSEQLGGLPFEPLRRRIQPASRRDPRPPSFERSHDPTPAELSQRNDHYDNFHAKENLRHGKSMSLSTQRTSATKARPAPDWEARNEDLTSREKHYASLSKKPILQGANLSIYDIPPDSDIAEDPRSRKRAAPPALAATVIPPAKRLREDDDVQVTGREAASDQSKRHQRHETARLSALQLEHELSSTLAEAETRPGPVDQPIKHTPQSSNTSAHPPKGSATTIPDSRAAHSSGAGAQYTEEDRALIAKLKEEDGLSWDQIMIYFPGRSKGSLGVIYSTKIKGRYGAAAKRIVVPQPRAQSLHRPSAKVKSTDSTAQQTHLRRKREAGPSVRDGFVSWGQVHQRILNDGELSVGSEDDYEIPHNGGPFLRQDLACSNSASRILRQRELGIVGSRRWSSSVRRIPDELKNHTLHDYTPTRHYISTSGDVTCLTWAADDRRFAAGSIAITDDRSMQYNSNLNLLVGDSDAAVLQELPEHHVQRPLVMDSNNINALHSMRESQDRRLFTTVAAVGFAPDGRRLYSAGSDKKLRAYAVGSDTTKAQC</sequence>
<dbReference type="SUPFAM" id="SSF50998">
    <property type="entry name" value="Quinoprotein alcohol dehydrogenase-like"/>
    <property type="match status" value="1"/>
</dbReference>
<evidence type="ECO:0000256" key="10">
    <source>
        <dbReference type="PIRSR" id="PIRSR634016-4"/>
    </source>
</evidence>
<evidence type="ECO:0000256" key="1">
    <source>
        <dbReference type="ARBA" id="ARBA00010136"/>
    </source>
</evidence>
<dbReference type="Pfam" id="PF11838">
    <property type="entry name" value="ERAP1_C"/>
    <property type="match status" value="1"/>
</dbReference>
<dbReference type="Gene3D" id="2.60.40.1730">
    <property type="entry name" value="tricorn interacting facor f3 domain"/>
    <property type="match status" value="1"/>
</dbReference>
<feature type="compositionally biased region" description="Polar residues" evidence="11">
    <location>
        <begin position="966"/>
        <end position="977"/>
    </location>
</feature>
<feature type="region of interest" description="Disordered" evidence="11">
    <location>
        <begin position="1269"/>
        <end position="1301"/>
    </location>
</feature>
<keyword evidence="16" id="KW-1185">Reference proteome</keyword>
<dbReference type="Gene3D" id="2.60.40.1910">
    <property type="match status" value="1"/>
</dbReference>
<feature type="region of interest" description="Disordered" evidence="11">
    <location>
        <begin position="966"/>
        <end position="1067"/>
    </location>
</feature>
<evidence type="ECO:0000259" key="12">
    <source>
        <dbReference type="Pfam" id="PF01433"/>
    </source>
</evidence>
<dbReference type="Gene3D" id="1.10.390.10">
    <property type="entry name" value="Neutral Protease Domain 2"/>
    <property type="match status" value="1"/>
</dbReference>
<dbReference type="InterPro" id="IPR034016">
    <property type="entry name" value="M1_APN-typ"/>
</dbReference>
<feature type="region of interest" description="Disordered" evidence="11">
    <location>
        <begin position="1090"/>
        <end position="1210"/>
    </location>
</feature>
<evidence type="ECO:0000256" key="8">
    <source>
        <dbReference type="PIRSR" id="PIRSR634016-1"/>
    </source>
</evidence>
<keyword evidence="2" id="KW-0031">Aminopeptidase</keyword>
<dbReference type="Gene3D" id="2.130.10.10">
    <property type="entry name" value="YVTN repeat-like/Quinoprotein amine dehydrogenase"/>
    <property type="match status" value="1"/>
</dbReference>
<dbReference type="SUPFAM" id="SSF55486">
    <property type="entry name" value="Metalloproteases ('zincins'), catalytic domain"/>
    <property type="match status" value="1"/>
</dbReference>
<dbReference type="Gene3D" id="1.25.50.20">
    <property type="match status" value="1"/>
</dbReference>
<dbReference type="InterPro" id="IPR015943">
    <property type="entry name" value="WD40/YVTN_repeat-like_dom_sf"/>
</dbReference>
<dbReference type="FunFam" id="2.60.40.1910:FF:000004">
    <property type="entry name" value="Aminopeptidase"/>
    <property type="match status" value="1"/>
</dbReference>
<keyword evidence="6 9" id="KW-0862">Zinc</keyword>
<feature type="domain" description="Peptidase M1 membrane alanine aminopeptidase" evidence="12">
    <location>
        <begin position="254"/>
        <end position="470"/>
    </location>
</feature>
<feature type="compositionally biased region" description="Basic and acidic residues" evidence="11">
    <location>
        <begin position="913"/>
        <end position="925"/>
    </location>
</feature>
<organism evidence="15 16">
    <name type="scientific">Friedmanniomyces simplex</name>
    <dbReference type="NCBI Taxonomy" id="329884"/>
    <lineage>
        <taxon>Eukaryota</taxon>
        <taxon>Fungi</taxon>
        <taxon>Dikarya</taxon>
        <taxon>Ascomycota</taxon>
        <taxon>Pezizomycotina</taxon>
        <taxon>Dothideomycetes</taxon>
        <taxon>Dothideomycetidae</taxon>
        <taxon>Mycosphaerellales</taxon>
        <taxon>Teratosphaeriaceae</taxon>
        <taxon>Friedmanniomyces</taxon>
    </lineage>
</organism>
<dbReference type="SUPFAM" id="SSF63737">
    <property type="entry name" value="Leukotriene A4 hydrolase N-terminal domain"/>
    <property type="match status" value="1"/>
</dbReference>
<dbReference type="GO" id="GO:0016020">
    <property type="term" value="C:membrane"/>
    <property type="evidence" value="ECO:0007669"/>
    <property type="project" value="TreeGrafter"/>
</dbReference>
<dbReference type="GO" id="GO:0042277">
    <property type="term" value="F:peptide binding"/>
    <property type="evidence" value="ECO:0007669"/>
    <property type="project" value="TreeGrafter"/>
</dbReference>
<evidence type="ECO:0000256" key="7">
    <source>
        <dbReference type="ARBA" id="ARBA00023049"/>
    </source>
</evidence>
<accession>A0A4V5NCW1</accession>
<dbReference type="PANTHER" id="PTHR11533:SF171">
    <property type="entry name" value="AMINOPEPTIDASE"/>
    <property type="match status" value="1"/>
</dbReference>
<feature type="compositionally biased region" description="Basic and acidic residues" evidence="11">
    <location>
        <begin position="1050"/>
        <end position="1067"/>
    </location>
</feature>
<dbReference type="GO" id="GO:0070006">
    <property type="term" value="F:metalloaminopeptidase activity"/>
    <property type="evidence" value="ECO:0007669"/>
    <property type="project" value="TreeGrafter"/>
</dbReference>
<comment type="similarity">
    <text evidence="1">Belongs to the peptidase M1 family.</text>
</comment>
<evidence type="ECO:0000256" key="11">
    <source>
        <dbReference type="SAM" id="MobiDB-lite"/>
    </source>
</evidence>
<feature type="compositionally biased region" description="Basic and acidic residues" evidence="11">
    <location>
        <begin position="1132"/>
        <end position="1146"/>
    </location>
</feature>
<evidence type="ECO:0000259" key="13">
    <source>
        <dbReference type="Pfam" id="PF11838"/>
    </source>
</evidence>
<evidence type="ECO:0000256" key="6">
    <source>
        <dbReference type="ARBA" id="ARBA00022833"/>
    </source>
</evidence>
<dbReference type="FunFam" id="1.25.50.20:FF:000002">
    <property type="entry name" value="Aminopeptidase"/>
    <property type="match status" value="1"/>
</dbReference>
<feature type="site" description="Transition state stabilizer" evidence="10">
    <location>
        <position position="411"/>
    </location>
</feature>
<evidence type="ECO:0000256" key="4">
    <source>
        <dbReference type="ARBA" id="ARBA00022723"/>
    </source>
</evidence>
<dbReference type="InterPro" id="IPR001930">
    <property type="entry name" value="Peptidase_M1"/>
</dbReference>
<evidence type="ECO:0000256" key="5">
    <source>
        <dbReference type="ARBA" id="ARBA00022801"/>
    </source>
</evidence>
<evidence type="ECO:0000256" key="9">
    <source>
        <dbReference type="PIRSR" id="PIRSR634016-3"/>
    </source>
</evidence>